<reference evidence="1 2" key="1">
    <citation type="submission" date="2020-08" db="EMBL/GenBank/DDBJ databases">
        <authorList>
            <person name="Liu C."/>
            <person name="Sun Q."/>
        </authorList>
    </citation>
    <scope>NUCLEOTIDE SEQUENCE [LARGE SCALE GENOMIC DNA]</scope>
    <source>
        <strain evidence="1 2">NSJ-4</strain>
    </source>
</reference>
<evidence type="ECO:0000313" key="2">
    <source>
        <dbReference type="Proteomes" id="UP000515819"/>
    </source>
</evidence>
<dbReference type="RefSeq" id="WP_021985254.1">
    <property type="nucleotide sequence ID" value="NZ_CP060632.1"/>
</dbReference>
<proteinExistence type="predicted"/>
<organism evidence="1 2">
    <name type="scientific">Wujia chipingensis</name>
    <dbReference type="NCBI Taxonomy" id="2763670"/>
    <lineage>
        <taxon>Bacteria</taxon>
        <taxon>Bacillati</taxon>
        <taxon>Bacillota</taxon>
        <taxon>Clostridia</taxon>
        <taxon>Lachnospirales</taxon>
        <taxon>Lachnospiraceae</taxon>
        <taxon>Wujia</taxon>
    </lineage>
</organism>
<dbReference type="EMBL" id="CP060632">
    <property type="protein sequence ID" value="QNL98859.1"/>
    <property type="molecule type" value="Genomic_DNA"/>
</dbReference>
<evidence type="ECO:0000313" key="1">
    <source>
        <dbReference type="EMBL" id="QNL98859.1"/>
    </source>
</evidence>
<dbReference type="KEGG" id="wcp:H9Q76_08875"/>
<keyword evidence="2" id="KW-1185">Reference proteome</keyword>
<protein>
    <submittedName>
        <fullName evidence="1">Uncharacterized protein</fullName>
    </submittedName>
</protein>
<name>A0A7G9FJX8_9FIRM</name>
<accession>A0A7G9FJX8</accession>
<sequence>MNKTTKAKYDLATRMLKVDISIDEVALMSGLTIDEIEKLKAGIEPEEIIDEAAFAEKALKGKDK</sequence>
<gene>
    <name evidence="1" type="ORF">H9Q76_08875</name>
</gene>
<dbReference type="Proteomes" id="UP000515819">
    <property type="component" value="Chromosome"/>
</dbReference>
<dbReference type="AlphaFoldDB" id="A0A7G9FJX8"/>